<evidence type="ECO:0008006" key="3">
    <source>
        <dbReference type="Google" id="ProtNLM"/>
    </source>
</evidence>
<dbReference type="PANTHER" id="PTHR42648">
    <property type="entry name" value="TRANSPOSASE, PUTATIVE-RELATED"/>
    <property type="match status" value="1"/>
</dbReference>
<dbReference type="InterPro" id="IPR039537">
    <property type="entry name" value="Retrotran_Ty1/copia-like"/>
</dbReference>
<gene>
    <name evidence="1" type="ORF">OSB04_016697</name>
</gene>
<dbReference type="AlphaFoldDB" id="A0AA38W8R3"/>
<comment type="caution">
    <text evidence="1">The sequence shown here is derived from an EMBL/GenBank/DDBJ whole genome shotgun (WGS) entry which is preliminary data.</text>
</comment>
<dbReference type="PANTHER" id="PTHR42648:SF26">
    <property type="entry name" value="INTEGRASE CATALYTIC DOMAIN-CONTAINING PROTEIN"/>
    <property type="match status" value="1"/>
</dbReference>
<dbReference type="InterPro" id="IPR012337">
    <property type="entry name" value="RNaseH-like_sf"/>
</dbReference>
<protein>
    <recommendedName>
        <fullName evidence="3">Integrase catalytic domain-containing protein</fullName>
    </recommendedName>
</protein>
<evidence type="ECO:0000313" key="2">
    <source>
        <dbReference type="Proteomes" id="UP001172457"/>
    </source>
</evidence>
<evidence type="ECO:0000313" key="1">
    <source>
        <dbReference type="EMBL" id="KAJ9552652.1"/>
    </source>
</evidence>
<organism evidence="1 2">
    <name type="scientific">Centaurea solstitialis</name>
    <name type="common">yellow star-thistle</name>
    <dbReference type="NCBI Taxonomy" id="347529"/>
    <lineage>
        <taxon>Eukaryota</taxon>
        <taxon>Viridiplantae</taxon>
        <taxon>Streptophyta</taxon>
        <taxon>Embryophyta</taxon>
        <taxon>Tracheophyta</taxon>
        <taxon>Spermatophyta</taxon>
        <taxon>Magnoliopsida</taxon>
        <taxon>eudicotyledons</taxon>
        <taxon>Gunneridae</taxon>
        <taxon>Pentapetalae</taxon>
        <taxon>asterids</taxon>
        <taxon>campanulids</taxon>
        <taxon>Asterales</taxon>
        <taxon>Asteraceae</taxon>
        <taxon>Carduoideae</taxon>
        <taxon>Cardueae</taxon>
        <taxon>Centaureinae</taxon>
        <taxon>Centaurea</taxon>
    </lineage>
</organism>
<keyword evidence="2" id="KW-1185">Reference proteome</keyword>
<dbReference type="Proteomes" id="UP001172457">
    <property type="component" value="Chromosome 4"/>
</dbReference>
<name>A0AA38W8R3_9ASTR</name>
<proteinExistence type="predicted"/>
<dbReference type="InterPro" id="IPR036397">
    <property type="entry name" value="RNaseH_sf"/>
</dbReference>
<dbReference type="Gene3D" id="3.30.420.10">
    <property type="entry name" value="Ribonuclease H-like superfamily/Ribonuclease H"/>
    <property type="match status" value="1"/>
</dbReference>
<dbReference type="SUPFAM" id="SSF53098">
    <property type="entry name" value="Ribonuclease H-like"/>
    <property type="match status" value="1"/>
</dbReference>
<accession>A0AA38W8R3</accession>
<dbReference type="EMBL" id="JARYMX010000004">
    <property type="protein sequence ID" value="KAJ9552652.1"/>
    <property type="molecule type" value="Genomic_DNA"/>
</dbReference>
<dbReference type="GO" id="GO:0003676">
    <property type="term" value="F:nucleic acid binding"/>
    <property type="evidence" value="ECO:0007669"/>
    <property type="project" value="InterPro"/>
</dbReference>
<sequence>MARSLGHVNPCIISILNKQGHLSVLSIFPNPTLCGCCKSHKLPFNLDVKHCSNPLDVVNGDIWGPTPITTMEGYEYYIVFIDDYSRFVWLYPTKLKSECVDIFIHFQLDGVDKLLVLDFNPIFCLMEFFTERLALICYLKMVELREN</sequence>
<reference evidence="1" key="1">
    <citation type="submission" date="2023-03" db="EMBL/GenBank/DDBJ databases">
        <title>Chromosome-scale reference genome and RAD-based genetic map of yellow starthistle (Centaurea solstitialis) reveal putative structural variation and QTLs associated with invader traits.</title>
        <authorList>
            <person name="Reatini B."/>
            <person name="Cang F.A."/>
            <person name="Jiang Q."/>
            <person name="Mckibben M.T.W."/>
            <person name="Barker M.S."/>
            <person name="Rieseberg L.H."/>
            <person name="Dlugosch K.M."/>
        </authorList>
    </citation>
    <scope>NUCLEOTIDE SEQUENCE</scope>
    <source>
        <strain evidence="1">CAN-66</strain>
        <tissue evidence="1">Leaf</tissue>
    </source>
</reference>